<keyword evidence="5" id="KW-1185">Reference proteome</keyword>
<dbReference type="AlphaFoldDB" id="A0A840V4N5"/>
<evidence type="ECO:0000313" key="4">
    <source>
        <dbReference type="EMBL" id="MBB5348699.1"/>
    </source>
</evidence>
<dbReference type="Gene3D" id="3.90.550.10">
    <property type="entry name" value="Spore Coat Polysaccharide Biosynthesis Protein SpsA, Chain A"/>
    <property type="match status" value="1"/>
</dbReference>
<dbReference type="InterPro" id="IPR005835">
    <property type="entry name" value="NTP_transferase_dom"/>
</dbReference>
<sequence>MKVIILSAGQGKRLLPMTAALPKCLLTVQGKTIIEWQIDELHKCGIEEITVVVGYNADKVKSLLQQRYGSKTIRTCCNPDYATTDNLISCWMAREEMTEDFILLNGDTLFEAPIVESLLNAPAAPITVTINLKDSYDTDDMKVSLDGSRLLHVGKDIPLDSVDGESIGMILFRGSGPLLFRNGLEKARADQSCSRRWFLSVIDEIAGQDTVSTCSIKGLAWCEVDFPADLEQAQHIVAAHFHRQEEMEALPVS</sequence>
<gene>
    <name evidence="4" type="ORF">HNQ81_002439</name>
</gene>
<reference evidence="4 5" key="1">
    <citation type="submission" date="2020-08" db="EMBL/GenBank/DDBJ databases">
        <title>Genomic Encyclopedia of Type Strains, Phase IV (KMG-IV): sequencing the most valuable type-strain genomes for metagenomic binning, comparative biology and taxonomic classification.</title>
        <authorList>
            <person name="Goeker M."/>
        </authorList>
    </citation>
    <scope>NUCLEOTIDE SEQUENCE [LARGE SCALE GENOMIC DNA]</scope>
    <source>
        <strain evidence="4 5">DSM 28570</strain>
    </source>
</reference>
<keyword evidence="1" id="KW-0808">Transferase</keyword>
<organism evidence="4 5">
    <name type="scientific">Desulfoprunum benzoelyticum</name>
    <dbReference type="NCBI Taxonomy" id="1506996"/>
    <lineage>
        <taxon>Bacteria</taxon>
        <taxon>Pseudomonadati</taxon>
        <taxon>Thermodesulfobacteriota</taxon>
        <taxon>Desulfobulbia</taxon>
        <taxon>Desulfobulbales</taxon>
        <taxon>Desulfobulbaceae</taxon>
        <taxon>Desulfoprunum</taxon>
    </lineage>
</organism>
<dbReference type="RefSeq" id="WP_183351531.1">
    <property type="nucleotide sequence ID" value="NZ_JACHEO010000014.1"/>
</dbReference>
<comment type="caution">
    <text evidence="4">The sequence shown here is derived from an EMBL/GenBank/DDBJ whole genome shotgun (WGS) entry which is preliminary data.</text>
</comment>
<dbReference type="GO" id="GO:0016779">
    <property type="term" value="F:nucleotidyltransferase activity"/>
    <property type="evidence" value="ECO:0007669"/>
    <property type="project" value="UniProtKB-KW"/>
</dbReference>
<protein>
    <submittedName>
        <fullName evidence="4">Choline kinase</fullName>
    </submittedName>
</protein>
<keyword evidence="2" id="KW-0548">Nucleotidyltransferase</keyword>
<evidence type="ECO:0000313" key="5">
    <source>
        <dbReference type="Proteomes" id="UP000539642"/>
    </source>
</evidence>
<dbReference type="Proteomes" id="UP000539642">
    <property type="component" value="Unassembled WGS sequence"/>
</dbReference>
<evidence type="ECO:0000256" key="2">
    <source>
        <dbReference type="ARBA" id="ARBA00022695"/>
    </source>
</evidence>
<dbReference type="CDD" id="cd02523">
    <property type="entry name" value="PC_cytidylyltransferase"/>
    <property type="match status" value="1"/>
</dbReference>
<dbReference type="InterPro" id="IPR050065">
    <property type="entry name" value="GlmU-like"/>
</dbReference>
<dbReference type="PANTHER" id="PTHR43584:SF8">
    <property type="entry name" value="N-ACETYLMURAMATE ALPHA-1-PHOSPHATE URIDYLYLTRANSFERASE"/>
    <property type="match status" value="1"/>
</dbReference>
<name>A0A840V4N5_9BACT</name>
<keyword evidence="4" id="KW-0418">Kinase</keyword>
<dbReference type="InterPro" id="IPR029044">
    <property type="entry name" value="Nucleotide-diphossugar_trans"/>
</dbReference>
<dbReference type="PANTHER" id="PTHR43584">
    <property type="entry name" value="NUCLEOTIDYL TRANSFERASE"/>
    <property type="match status" value="1"/>
</dbReference>
<evidence type="ECO:0000259" key="3">
    <source>
        <dbReference type="Pfam" id="PF00483"/>
    </source>
</evidence>
<evidence type="ECO:0000256" key="1">
    <source>
        <dbReference type="ARBA" id="ARBA00022679"/>
    </source>
</evidence>
<dbReference type="GO" id="GO:0016301">
    <property type="term" value="F:kinase activity"/>
    <property type="evidence" value="ECO:0007669"/>
    <property type="project" value="UniProtKB-KW"/>
</dbReference>
<feature type="domain" description="Nucleotidyl transferase" evidence="3">
    <location>
        <begin position="2"/>
        <end position="132"/>
    </location>
</feature>
<accession>A0A840V4N5</accession>
<dbReference type="EMBL" id="JACHEO010000014">
    <property type="protein sequence ID" value="MBB5348699.1"/>
    <property type="molecule type" value="Genomic_DNA"/>
</dbReference>
<dbReference type="SUPFAM" id="SSF53448">
    <property type="entry name" value="Nucleotide-diphospho-sugar transferases"/>
    <property type="match status" value="1"/>
</dbReference>
<proteinExistence type="predicted"/>
<dbReference type="Pfam" id="PF00483">
    <property type="entry name" value="NTP_transferase"/>
    <property type="match status" value="1"/>
</dbReference>